<name>A0ABS2C8N2_9NEIS</name>
<comment type="cofactor">
    <cofactor evidence="1">
        <name>Mn(2+)</name>
        <dbReference type="ChEBI" id="CHEBI:29035"/>
    </cofactor>
</comment>
<dbReference type="PANTHER" id="PTHR12992:SF11">
    <property type="entry name" value="MITOCHONDRIAL COENZYME A DIPHOSPHATASE NUDT8"/>
    <property type="match status" value="1"/>
</dbReference>
<comment type="caution">
    <text evidence="8">The sequence shown here is derived from an EMBL/GenBank/DDBJ whole genome shotgun (WGS) entry which is preliminary data.</text>
</comment>
<dbReference type="InterPro" id="IPR000086">
    <property type="entry name" value="NUDIX_hydrolase_dom"/>
</dbReference>
<organism evidence="8 9">
    <name type="scientific">Deefgea chitinilytica</name>
    <dbReference type="NCBI Taxonomy" id="570276"/>
    <lineage>
        <taxon>Bacteria</taxon>
        <taxon>Pseudomonadati</taxon>
        <taxon>Pseudomonadota</taxon>
        <taxon>Betaproteobacteria</taxon>
        <taxon>Neisseriales</taxon>
        <taxon>Chitinibacteraceae</taxon>
        <taxon>Deefgea</taxon>
    </lineage>
</organism>
<dbReference type="PANTHER" id="PTHR12992">
    <property type="entry name" value="NUDIX HYDROLASE"/>
    <property type="match status" value="1"/>
</dbReference>
<proteinExistence type="predicted"/>
<evidence type="ECO:0000256" key="2">
    <source>
        <dbReference type="ARBA" id="ARBA00001946"/>
    </source>
</evidence>
<gene>
    <name evidence="8" type="ORF">GM173_02770</name>
</gene>
<keyword evidence="4" id="KW-0378">Hydrolase</keyword>
<keyword evidence="3" id="KW-0479">Metal-binding</keyword>
<dbReference type="Gene3D" id="3.90.79.10">
    <property type="entry name" value="Nucleoside Triphosphate Pyrophosphohydrolase"/>
    <property type="match status" value="1"/>
</dbReference>
<evidence type="ECO:0000256" key="3">
    <source>
        <dbReference type="ARBA" id="ARBA00022723"/>
    </source>
</evidence>
<protein>
    <submittedName>
        <fullName evidence="8">CoA pyrophosphatase</fullName>
    </submittedName>
</protein>
<evidence type="ECO:0000259" key="7">
    <source>
        <dbReference type="PROSITE" id="PS51462"/>
    </source>
</evidence>
<comment type="cofactor">
    <cofactor evidence="2">
        <name>Mg(2+)</name>
        <dbReference type="ChEBI" id="CHEBI:18420"/>
    </cofactor>
</comment>
<keyword evidence="9" id="KW-1185">Reference proteome</keyword>
<evidence type="ECO:0000256" key="6">
    <source>
        <dbReference type="ARBA" id="ARBA00023211"/>
    </source>
</evidence>
<dbReference type="Pfam" id="PF00293">
    <property type="entry name" value="NUDIX"/>
    <property type="match status" value="1"/>
</dbReference>
<evidence type="ECO:0000256" key="4">
    <source>
        <dbReference type="ARBA" id="ARBA00022801"/>
    </source>
</evidence>
<dbReference type="CDD" id="cd03426">
    <property type="entry name" value="NUDIX_CoAse_Nudt7"/>
    <property type="match status" value="1"/>
</dbReference>
<evidence type="ECO:0000256" key="5">
    <source>
        <dbReference type="ARBA" id="ARBA00022842"/>
    </source>
</evidence>
<dbReference type="NCBIfam" id="NF007980">
    <property type="entry name" value="PRK10707.1"/>
    <property type="match status" value="1"/>
</dbReference>
<dbReference type="EMBL" id="WOFE01000001">
    <property type="protein sequence ID" value="MBM5570498.1"/>
    <property type="molecule type" value="Genomic_DNA"/>
</dbReference>
<reference evidence="8 9" key="1">
    <citation type="submission" date="2019-11" db="EMBL/GenBank/DDBJ databases">
        <title>Novel Deefgea species.</title>
        <authorList>
            <person name="Han J.-H."/>
        </authorList>
    </citation>
    <scope>NUCLEOTIDE SEQUENCE [LARGE SCALE GENOMIC DNA]</scope>
    <source>
        <strain evidence="8 9">LMG 24817</strain>
    </source>
</reference>
<dbReference type="PROSITE" id="PS51462">
    <property type="entry name" value="NUDIX"/>
    <property type="match status" value="1"/>
</dbReference>
<feature type="domain" description="Nudix hydrolase" evidence="7">
    <location>
        <begin position="32"/>
        <end position="164"/>
    </location>
</feature>
<keyword evidence="5" id="KW-0460">Magnesium</keyword>
<dbReference type="RefSeq" id="WP_203569793.1">
    <property type="nucleotide sequence ID" value="NZ_WOFE01000001.1"/>
</dbReference>
<dbReference type="Proteomes" id="UP001195660">
    <property type="component" value="Unassembled WGS sequence"/>
</dbReference>
<accession>A0ABS2C8N2</accession>
<keyword evidence="6" id="KW-0464">Manganese</keyword>
<sequence>MLPAVAQLPLWLSERLAKGVRSSGGDYQLNALRAAAVLIPIVLHPTGATVLLTERAAHLNAHAGQVSFPGGAREAQDSNAIATALRETEEEIGLPAECVEVLACLGDYHTISGYCVTPVVGLVQPGFSLQPDPTEVADVFELPLSVLLDRSRYEKRRVSRKGVRGTTHFLECGERVVWGATAGILLNFTLDLDLEGIPKDVTLDG</sequence>
<evidence type="ECO:0000313" key="8">
    <source>
        <dbReference type="EMBL" id="MBM5570498.1"/>
    </source>
</evidence>
<evidence type="ECO:0000256" key="1">
    <source>
        <dbReference type="ARBA" id="ARBA00001936"/>
    </source>
</evidence>
<dbReference type="InterPro" id="IPR015797">
    <property type="entry name" value="NUDIX_hydrolase-like_dom_sf"/>
</dbReference>
<dbReference type="InterPro" id="IPR045121">
    <property type="entry name" value="CoAse"/>
</dbReference>
<dbReference type="SUPFAM" id="SSF55811">
    <property type="entry name" value="Nudix"/>
    <property type="match status" value="1"/>
</dbReference>
<evidence type="ECO:0000313" key="9">
    <source>
        <dbReference type="Proteomes" id="UP001195660"/>
    </source>
</evidence>